<dbReference type="Proteomes" id="UP001630127">
    <property type="component" value="Unassembled WGS sequence"/>
</dbReference>
<organism evidence="1 2">
    <name type="scientific">Cinchona calisaya</name>
    <dbReference type="NCBI Taxonomy" id="153742"/>
    <lineage>
        <taxon>Eukaryota</taxon>
        <taxon>Viridiplantae</taxon>
        <taxon>Streptophyta</taxon>
        <taxon>Embryophyta</taxon>
        <taxon>Tracheophyta</taxon>
        <taxon>Spermatophyta</taxon>
        <taxon>Magnoliopsida</taxon>
        <taxon>eudicotyledons</taxon>
        <taxon>Gunneridae</taxon>
        <taxon>Pentapetalae</taxon>
        <taxon>asterids</taxon>
        <taxon>lamiids</taxon>
        <taxon>Gentianales</taxon>
        <taxon>Rubiaceae</taxon>
        <taxon>Cinchonoideae</taxon>
        <taxon>Cinchoneae</taxon>
        <taxon>Cinchona</taxon>
    </lineage>
</organism>
<keyword evidence="2" id="KW-1185">Reference proteome</keyword>
<reference evidence="1 2" key="1">
    <citation type="submission" date="2024-11" db="EMBL/GenBank/DDBJ databases">
        <title>A near-complete genome assembly of Cinchona calisaya.</title>
        <authorList>
            <person name="Lian D.C."/>
            <person name="Zhao X.W."/>
            <person name="Wei L."/>
        </authorList>
    </citation>
    <scope>NUCLEOTIDE SEQUENCE [LARGE SCALE GENOMIC DNA]</scope>
    <source>
        <tissue evidence="1">Nenye</tissue>
    </source>
</reference>
<gene>
    <name evidence="1" type="ORF">ACH5RR_001033</name>
</gene>
<sequence length="331" mass="36865">MQGKSEDPVVIIPKEGQIMAHDSTTEELHGRKKCQIDENDISDTLSDSSSVNRLPQTRDQLGSIYREFLCSLRSLPNQTALSGQDSILRMKNQFIHVKATRNEWVHSVAIPFVYAKSAQAKRRILWSDLVDIAVGFSCPWAIGRDFNAIKSVSEYLGRAAQNGVASVSAGNEQVAKIAAIEANGIHIVGVPTATDCADMLEQQKQVVEAKESLAVQTAPMQLELVTKWHVDQMCRMPMELRDDHQVNFCTKKKRVVLENEVVDSLSDLDEVLRVPYPQHQLFGNLKSFLNSFNATTQEPLDVISASQGLSGIQKAWGQKKTYSVTRTILTR</sequence>
<dbReference type="AlphaFoldDB" id="A0ABD3B294"/>
<evidence type="ECO:0000313" key="1">
    <source>
        <dbReference type="EMBL" id="KAL3537667.1"/>
    </source>
</evidence>
<protein>
    <submittedName>
        <fullName evidence="1">Uncharacterized protein</fullName>
    </submittedName>
</protein>
<proteinExistence type="predicted"/>
<accession>A0ABD3B294</accession>
<name>A0ABD3B294_9GENT</name>
<dbReference type="EMBL" id="JBJUIK010000001">
    <property type="protein sequence ID" value="KAL3537667.1"/>
    <property type="molecule type" value="Genomic_DNA"/>
</dbReference>
<comment type="caution">
    <text evidence="1">The sequence shown here is derived from an EMBL/GenBank/DDBJ whole genome shotgun (WGS) entry which is preliminary data.</text>
</comment>
<evidence type="ECO:0000313" key="2">
    <source>
        <dbReference type="Proteomes" id="UP001630127"/>
    </source>
</evidence>